<dbReference type="Gene3D" id="1.20.5.3310">
    <property type="match status" value="1"/>
</dbReference>
<dbReference type="InterPro" id="IPR018448">
    <property type="entry name" value="TatB"/>
</dbReference>
<evidence type="ECO:0000256" key="2">
    <source>
        <dbReference type="ARBA" id="ARBA00022448"/>
    </source>
</evidence>
<keyword evidence="5 9" id="KW-0653">Protein transport</keyword>
<dbReference type="EMBL" id="JALKII010000002">
    <property type="protein sequence ID" value="MCK0537171.1"/>
    <property type="molecule type" value="Genomic_DNA"/>
</dbReference>
<evidence type="ECO:0000256" key="5">
    <source>
        <dbReference type="ARBA" id="ARBA00022927"/>
    </source>
</evidence>
<evidence type="ECO:0000256" key="4">
    <source>
        <dbReference type="ARBA" id="ARBA00022692"/>
    </source>
</evidence>
<comment type="function">
    <text evidence="9">Part of the twin-arginine translocation (Tat) system that transports large folded proteins containing a characteristic twin-arginine motif in their signal peptide across membranes. Together with TatC, TatB is part of a receptor directly interacting with Tat signal peptides. TatB may form an oligomeric binding site that transiently accommodates folded Tat precursor proteins before their translocation.</text>
</comment>
<gene>
    <name evidence="9 12" type="primary">tatB</name>
    <name evidence="12" type="ORF">MU846_05555</name>
</gene>
<organism evidence="12 13">
    <name type="scientific">Alcanivorax quisquiliarum</name>
    <dbReference type="NCBI Taxonomy" id="2933565"/>
    <lineage>
        <taxon>Bacteria</taxon>
        <taxon>Pseudomonadati</taxon>
        <taxon>Pseudomonadota</taxon>
        <taxon>Gammaproteobacteria</taxon>
        <taxon>Oceanospirillales</taxon>
        <taxon>Alcanivoracaceae</taxon>
        <taxon>Alcanivorax</taxon>
    </lineage>
</organism>
<evidence type="ECO:0000256" key="6">
    <source>
        <dbReference type="ARBA" id="ARBA00022989"/>
    </source>
</evidence>
<evidence type="ECO:0000256" key="1">
    <source>
        <dbReference type="ARBA" id="ARBA00004167"/>
    </source>
</evidence>
<feature type="compositionally biased region" description="Basic and acidic residues" evidence="10">
    <location>
        <begin position="66"/>
        <end position="76"/>
    </location>
</feature>
<evidence type="ECO:0000313" key="12">
    <source>
        <dbReference type="EMBL" id="MCK0537171.1"/>
    </source>
</evidence>
<keyword evidence="3 9" id="KW-1003">Cell membrane</keyword>
<protein>
    <recommendedName>
        <fullName evidence="9">Sec-independent protein translocase protein TatB</fullName>
    </recommendedName>
</protein>
<dbReference type="PANTHER" id="PTHR33162">
    <property type="entry name" value="SEC-INDEPENDENT PROTEIN TRANSLOCASE PROTEIN TATA, CHLOROPLASTIC"/>
    <property type="match status" value="1"/>
</dbReference>
<feature type="transmembrane region" description="Helical" evidence="11">
    <location>
        <begin position="6"/>
        <end position="22"/>
    </location>
</feature>
<dbReference type="Proteomes" id="UP001165524">
    <property type="component" value="Unassembled WGS sequence"/>
</dbReference>
<keyword evidence="7 9" id="KW-0811">Translocation</keyword>
<dbReference type="Pfam" id="PF02416">
    <property type="entry name" value="TatA_B_E"/>
    <property type="match status" value="1"/>
</dbReference>
<comment type="subcellular location">
    <subcellularLocation>
        <location evidence="9">Cell membrane</location>
        <topology evidence="9">Single-pass membrane protein</topology>
    </subcellularLocation>
    <subcellularLocation>
        <location evidence="1">Membrane</location>
        <topology evidence="1">Single-pass membrane protein</topology>
    </subcellularLocation>
</comment>
<dbReference type="HAMAP" id="MF_00237">
    <property type="entry name" value="TatB"/>
    <property type="match status" value="1"/>
</dbReference>
<dbReference type="PRINTS" id="PR01506">
    <property type="entry name" value="TATBPROTEIN"/>
</dbReference>
<evidence type="ECO:0000256" key="7">
    <source>
        <dbReference type="ARBA" id="ARBA00023010"/>
    </source>
</evidence>
<dbReference type="NCBIfam" id="TIGR01410">
    <property type="entry name" value="tatB"/>
    <property type="match status" value="1"/>
</dbReference>
<comment type="subunit">
    <text evidence="9">The Tat system comprises two distinct complexes: a TatABC complex, containing multiple copies of TatA, TatB and TatC subunits, and a separate TatA complex, containing only TatA subunits. Substrates initially bind to the TatABC complex, which probably triggers association of the separate TatA complex to form the active translocon.</text>
</comment>
<comment type="caution">
    <text evidence="12">The sequence shown here is derived from an EMBL/GenBank/DDBJ whole genome shotgun (WGS) entry which is preliminary data.</text>
</comment>
<proteinExistence type="inferred from homology"/>
<keyword evidence="2 9" id="KW-0813">Transport</keyword>
<reference evidence="12" key="1">
    <citation type="submission" date="2022-04" db="EMBL/GenBank/DDBJ databases">
        <title>Alcanivorax sp. CY1518 draft genome sequence.</title>
        <authorList>
            <person name="Zhao G."/>
            <person name="An M."/>
        </authorList>
    </citation>
    <scope>NUCLEOTIDE SEQUENCE</scope>
    <source>
        <strain evidence="12">CY1518</strain>
    </source>
</reference>
<feature type="region of interest" description="Disordered" evidence="10">
    <location>
        <begin position="66"/>
        <end position="153"/>
    </location>
</feature>
<evidence type="ECO:0000256" key="11">
    <source>
        <dbReference type="SAM" id="Phobius"/>
    </source>
</evidence>
<accession>A0ABT0E5R5</accession>
<evidence type="ECO:0000256" key="10">
    <source>
        <dbReference type="SAM" id="MobiDB-lite"/>
    </source>
</evidence>
<evidence type="ECO:0000256" key="9">
    <source>
        <dbReference type="HAMAP-Rule" id="MF_00237"/>
    </source>
</evidence>
<comment type="similarity">
    <text evidence="9">Belongs to the TatB family.</text>
</comment>
<keyword evidence="8 9" id="KW-0472">Membrane</keyword>
<dbReference type="PANTHER" id="PTHR33162:SF1">
    <property type="entry name" value="SEC-INDEPENDENT PROTEIN TRANSLOCASE PROTEIN TATA, CHLOROPLASTIC"/>
    <property type="match status" value="1"/>
</dbReference>
<keyword evidence="4 9" id="KW-0812">Transmembrane</keyword>
<evidence type="ECO:0000256" key="3">
    <source>
        <dbReference type="ARBA" id="ARBA00022475"/>
    </source>
</evidence>
<feature type="compositionally biased region" description="Polar residues" evidence="10">
    <location>
        <begin position="77"/>
        <end position="87"/>
    </location>
</feature>
<sequence>MFDISFAELALVFIIALVVLGPERLPKAARSIGHWMGRARAAFNHLKNELDREVVNQEMQDMFRQKADSLRKEVEQMNRSLNENLLEQKQAEGSETAPPAAPAATLETQPEPEPGTTPAVTPGTNEPGDIGTTPAAETSRPPAANRAPEQDKA</sequence>
<evidence type="ECO:0000313" key="13">
    <source>
        <dbReference type="Proteomes" id="UP001165524"/>
    </source>
</evidence>
<dbReference type="RefSeq" id="WP_246949962.1">
    <property type="nucleotide sequence ID" value="NZ_JALKII010000002.1"/>
</dbReference>
<keyword evidence="6 9" id="KW-1133">Transmembrane helix</keyword>
<feature type="compositionally biased region" description="Low complexity" evidence="10">
    <location>
        <begin position="91"/>
        <end position="118"/>
    </location>
</feature>
<name>A0ABT0E5R5_9GAMM</name>
<evidence type="ECO:0000256" key="8">
    <source>
        <dbReference type="ARBA" id="ARBA00023136"/>
    </source>
</evidence>
<dbReference type="InterPro" id="IPR003369">
    <property type="entry name" value="TatA/B/E"/>
</dbReference>
<keyword evidence="13" id="KW-1185">Reference proteome</keyword>